<evidence type="ECO:0000256" key="2">
    <source>
        <dbReference type="ARBA" id="ARBA00022448"/>
    </source>
</evidence>
<dbReference type="PANTHER" id="PTHR43297:SF2">
    <property type="entry name" value="DIPEPTIDE TRANSPORT ATP-BINDING PROTEIN DPPD"/>
    <property type="match status" value="1"/>
</dbReference>
<evidence type="ECO:0000256" key="4">
    <source>
        <dbReference type="ARBA" id="ARBA00023136"/>
    </source>
</evidence>
<dbReference type="EMBL" id="CAEZZM010000169">
    <property type="protein sequence ID" value="CAB4770864.1"/>
    <property type="molecule type" value="Genomic_DNA"/>
</dbReference>
<gene>
    <name evidence="6" type="ORF">UFOPK2872_01147</name>
</gene>
<keyword evidence="2" id="KW-0813">Transport</keyword>
<evidence type="ECO:0000256" key="3">
    <source>
        <dbReference type="ARBA" id="ARBA00022475"/>
    </source>
</evidence>
<dbReference type="GO" id="GO:0005524">
    <property type="term" value="F:ATP binding"/>
    <property type="evidence" value="ECO:0007669"/>
    <property type="project" value="InterPro"/>
</dbReference>
<reference evidence="6" key="1">
    <citation type="submission" date="2020-05" db="EMBL/GenBank/DDBJ databases">
        <authorList>
            <person name="Chiriac C."/>
            <person name="Salcher M."/>
            <person name="Ghai R."/>
            <person name="Kavagutti S V."/>
        </authorList>
    </citation>
    <scope>NUCLEOTIDE SEQUENCE</scope>
</reference>
<sequence length="128" mass="13637">MVESYPHQLSGGQRQRVGLAIALACSPSLLIADEPTTALDVTVQQEVLQSIRGLAAAQGTSLIFVSHDLPVVTSMVNRVLVLHEGAVVEDSSKDQLLHAPQHPHTQRIVASAKQSSALLRQVTQSSAQ</sequence>
<dbReference type="InterPro" id="IPR027417">
    <property type="entry name" value="P-loop_NTPase"/>
</dbReference>
<comment type="subcellular location">
    <subcellularLocation>
        <location evidence="1">Membrane</location>
    </subcellularLocation>
</comment>
<evidence type="ECO:0000256" key="1">
    <source>
        <dbReference type="ARBA" id="ARBA00004370"/>
    </source>
</evidence>
<dbReference type="PANTHER" id="PTHR43297">
    <property type="entry name" value="OLIGOPEPTIDE TRANSPORT ATP-BINDING PROTEIN APPD"/>
    <property type="match status" value="1"/>
</dbReference>
<feature type="domain" description="ABC transporter" evidence="5">
    <location>
        <begin position="3"/>
        <end position="37"/>
    </location>
</feature>
<dbReference type="AlphaFoldDB" id="A0A6J6VGV4"/>
<name>A0A6J6VGV4_9ZZZZ</name>
<accession>A0A6J6VGV4</accession>
<dbReference type="Gene3D" id="3.40.50.300">
    <property type="entry name" value="P-loop containing nucleotide triphosphate hydrolases"/>
    <property type="match status" value="1"/>
</dbReference>
<dbReference type="InterPro" id="IPR050388">
    <property type="entry name" value="ABC_Ni/Peptide_Import"/>
</dbReference>
<protein>
    <submittedName>
        <fullName evidence="6">Unannotated protein</fullName>
    </submittedName>
</protein>
<dbReference type="GO" id="GO:0016887">
    <property type="term" value="F:ATP hydrolysis activity"/>
    <property type="evidence" value="ECO:0007669"/>
    <property type="project" value="InterPro"/>
</dbReference>
<keyword evidence="4" id="KW-0472">Membrane</keyword>
<dbReference type="InterPro" id="IPR003439">
    <property type="entry name" value="ABC_transporter-like_ATP-bd"/>
</dbReference>
<dbReference type="GO" id="GO:0016020">
    <property type="term" value="C:membrane"/>
    <property type="evidence" value="ECO:0007669"/>
    <property type="project" value="UniProtKB-SubCell"/>
</dbReference>
<evidence type="ECO:0000259" key="5">
    <source>
        <dbReference type="Pfam" id="PF00005"/>
    </source>
</evidence>
<organism evidence="6">
    <name type="scientific">freshwater metagenome</name>
    <dbReference type="NCBI Taxonomy" id="449393"/>
    <lineage>
        <taxon>unclassified sequences</taxon>
        <taxon>metagenomes</taxon>
        <taxon>ecological metagenomes</taxon>
    </lineage>
</organism>
<dbReference type="Pfam" id="PF00005">
    <property type="entry name" value="ABC_tran"/>
    <property type="match status" value="1"/>
</dbReference>
<dbReference type="SUPFAM" id="SSF52540">
    <property type="entry name" value="P-loop containing nucleoside triphosphate hydrolases"/>
    <property type="match status" value="1"/>
</dbReference>
<keyword evidence="3" id="KW-1003">Cell membrane</keyword>
<evidence type="ECO:0000313" key="6">
    <source>
        <dbReference type="EMBL" id="CAB4770864.1"/>
    </source>
</evidence>
<proteinExistence type="predicted"/>